<dbReference type="AlphaFoldDB" id="A0AAJ7BM94"/>
<dbReference type="InterPro" id="IPR005062">
    <property type="entry name" value="SAC3/GANP/THP3_conserved"/>
</dbReference>
<evidence type="ECO:0000313" key="10">
    <source>
        <dbReference type="RefSeq" id="XP_024938238.1"/>
    </source>
</evidence>
<dbReference type="Gene3D" id="1.25.40.990">
    <property type="match status" value="1"/>
</dbReference>
<accession>A0AAJ7BM94</accession>
<dbReference type="PANTHER" id="PTHR12436:SF38">
    <property type="entry name" value="SAC3 DOMAIN-CONTAINING PROTEIN 1"/>
    <property type="match status" value="1"/>
</dbReference>
<evidence type="ECO:0000313" key="8">
    <source>
        <dbReference type="RefSeq" id="XP_015589623.1"/>
    </source>
</evidence>
<evidence type="ECO:0000313" key="3">
    <source>
        <dbReference type="RefSeq" id="XP_015589617.1"/>
    </source>
</evidence>
<dbReference type="GeneID" id="107265090"/>
<dbReference type="RefSeq" id="XP_015589619.1">
    <property type="nucleotide sequence ID" value="XM_015734133.2"/>
</dbReference>
<reference evidence="3 4" key="1">
    <citation type="submission" date="2025-04" db="UniProtKB">
        <authorList>
            <consortium name="RefSeq"/>
        </authorList>
    </citation>
    <scope>IDENTIFICATION</scope>
</reference>
<evidence type="ECO:0000313" key="7">
    <source>
        <dbReference type="RefSeq" id="XP_015589622.1"/>
    </source>
</evidence>
<proteinExistence type="predicted"/>
<name>A0AAJ7BM94_CEPCN</name>
<evidence type="ECO:0000313" key="2">
    <source>
        <dbReference type="Proteomes" id="UP000694920"/>
    </source>
</evidence>
<dbReference type="RefSeq" id="XP_015589618.1">
    <property type="nucleotide sequence ID" value="XM_015734132.2"/>
</dbReference>
<dbReference type="GO" id="GO:0005634">
    <property type="term" value="C:nucleus"/>
    <property type="evidence" value="ECO:0007669"/>
    <property type="project" value="TreeGrafter"/>
</dbReference>
<dbReference type="RefSeq" id="XP_024938238.1">
    <property type="nucleotide sequence ID" value="XM_025082470.1"/>
</dbReference>
<gene>
    <name evidence="3 4 5 6 7 8 9 10" type="primary">LOC107265090</name>
</gene>
<sequence length="356" mass="41716">MEECGNGTCFAMCPEKERWMREREGLLHVFEMDEKTKNSRKPKADPSKIIKCFNRPAAGQLMADPSQLRPAPTLLLTTRYLLTKIVTRRDRDWAFIYDFIFDRLRAIRQDIIIQRIGVIQSIEILLPIVRFHVYASQRLCERNISEFDKKINNQHLLECLQRLLVLYEELDRLLYQKDRDVNTSMDMLSVTEDRQQMEAIYILLHLGNITVLNRVLSLPKRYRSRDIDLALKISISWHLKNYVRTCRLIQELSPLLACAVLCNMPKIRRHALAIMSSGYNSKMLTFPGIKLQEILLYNDINNIRADCGLFGLTFTNENVQFQKASFNEQQVLANSEMYFSIPVLQDFLPRILFECT</sequence>
<keyword evidence="2" id="KW-1185">Reference proteome</keyword>
<evidence type="ECO:0000313" key="4">
    <source>
        <dbReference type="RefSeq" id="XP_015589618.1"/>
    </source>
</evidence>
<dbReference type="RefSeq" id="XP_015589622.1">
    <property type="nucleotide sequence ID" value="XM_015734136.2"/>
</dbReference>
<dbReference type="RefSeq" id="XP_015589623.1">
    <property type="nucleotide sequence ID" value="XM_015734137.2"/>
</dbReference>
<evidence type="ECO:0000259" key="1">
    <source>
        <dbReference type="Pfam" id="PF03399"/>
    </source>
</evidence>
<feature type="domain" description="SAC3/GANP/THP3 conserved" evidence="1">
    <location>
        <begin position="12"/>
        <end position="315"/>
    </location>
</feature>
<evidence type="ECO:0000313" key="9">
    <source>
        <dbReference type="RefSeq" id="XP_024938237.1"/>
    </source>
</evidence>
<dbReference type="RefSeq" id="XP_015589617.1">
    <property type="nucleotide sequence ID" value="XM_015734131.2"/>
</dbReference>
<dbReference type="KEGG" id="ccin:107265090"/>
<dbReference type="Proteomes" id="UP000694920">
    <property type="component" value="Unplaced"/>
</dbReference>
<dbReference type="GO" id="GO:0005819">
    <property type="term" value="C:spindle"/>
    <property type="evidence" value="ECO:0007669"/>
    <property type="project" value="TreeGrafter"/>
</dbReference>
<dbReference type="GO" id="GO:0005813">
    <property type="term" value="C:centrosome"/>
    <property type="evidence" value="ECO:0007669"/>
    <property type="project" value="TreeGrafter"/>
</dbReference>
<evidence type="ECO:0000313" key="6">
    <source>
        <dbReference type="RefSeq" id="XP_015589620.1"/>
    </source>
</evidence>
<dbReference type="RefSeq" id="XP_015589620.1">
    <property type="nucleotide sequence ID" value="XM_015734134.2"/>
</dbReference>
<evidence type="ECO:0000313" key="5">
    <source>
        <dbReference type="RefSeq" id="XP_015589619.1"/>
    </source>
</evidence>
<dbReference type="Pfam" id="PF03399">
    <property type="entry name" value="SAC3_GANP"/>
    <property type="match status" value="1"/>
</dbReference>
<dbReference type="GO" id="GO:0051298">
    <property type="term" value="P:centrosome duplication"/>
    <property type="evidence" value="ECO:0007669"/>
    <property type="project" value="TreeGrafter"/>
</dbReference>
<dbReference type="PANTHER" id="PTHR12436">
    <property type="entry name" value="80 KDA MCM3-ASSOCIATED PROTEIN"/>
    <property type="match status" value="1"/>
</dbReference>
<dbReference type="RefSeq" id="XP_024938237.1">
    <property type="nucleotide sequence ID" value="XM_025082469.1"/>
</dbReference>
<dbReference type="InterPro" id="IPR045107">
    <property type="entry name" value="SAC3/GANP/THP3"/>
</dbReference>
<protein>
    <submittedName>
        <fullName evidence="3 4">Germinal-center associated nuclear protein</fullName>
    </submittedName>
</protein>
<organism evidence="2 5">
    <name type="scientific">Cephus cinctus</name>
    <name type="common">Wheat stem sawfly</name>
    <dbReference type="NCBI Taxonomy" id="211228"/>
    <lineage>
        <taxon>Eukaryota</taxon>
        <taxon>Metazoa</taxon>
        <taxon>Ecdysozoa</taxon>
        <taxon>Arthropoda</taxon>
        <taxon>Hexapoda</taxon>
        <taxon>Insecta</taxon>
        <taxon>Pterygota</taxon>
        <taxon>Neoptera</taxon>
        <taxon>Endopterygota</taxon>
        <taxon>Hymenoptera</taxon>
        <taxon>Cephoidea</taxon>
        <taxon>Cephidae</taxon>
        <taxon>Cephus</taxon>
    </lineage>
</organism>
<dbReference type="GO" id="GO:0051225">
    <property type="term" value="P:spindle assembly"/>
    <property type="evidence" value="ECO:0007669"/>
    <property type="project" value="TreeGrafter"/>
</dbReference>